<dbReference type="SUPFAM" id="SSF89550">
    <property type="entry name" value="PHP domain-like"/>
    <property type="match status" value="1"/>
</dbReference>
<accession>A0A1H3D8I3</accession>
<reference evidence="3" key="1">
    <citation type="submission" date="2016-10" db="EMBL/GenBank/DDBJ databases">
        <authorList>
            <person name="Varghese N."/>
            <person name="Submissions S."/>
        </authorList>
    </citation>
    <scope>NUCLEOTIDE SEQUENCE [LARGE SCALE GENOMIC DNA]</scope>
    <source>
        <strain evidence="3">CGMCC 1.10118</strain>
    </source>
</reference>
<protein>
    <submittedName>
        <fullName evidence="2">Predicted metal-dependent phosphoesterase TrpH, contains PHP domain</fullName>
    </submittedName>
</protein>
<evidence type="ECO:0000313" key="3">
    <source>
        <dbReference type="Proteomes" id="UP000199170"/>
    </source>
</evidence>
<dbReference type="EMBL" id="FNPB01000001">
    <property type="protein sequence ID" value="SDX62600.1"/>
    <property type="molecule type" value="Genomic_DNA"/>
</dbReference>
<keyword evidence="3" id="KW-1185">Reference proteome</keyword>
<gene>
    <name evidence="2" type="ORF">SAMN04487946_101421</name>
</gene>
<name>A0A1H3D8I3_9EURY</name>
<organism evidence="2 3">
    <name type="scientific">Halobellus clavatus</name>
    <dbReference type="NCBI Taxonomy" id="660517"/>
    <lineage>
        <taxon>Archaea</taxon>
        <taxon>Methanobacteriati</taxon>
        <taxon>Methanobacteriota</taxon>
        <taxon>Stenosarchaea group</taxon>
        <taxon>Halobacteria</taxon>
        <taxon>Halobacteriales</taxon>
        <taxon>Haloferacaceae</taxon>
        <taxon>Halobellus</taxon>
    </lineage>
</organism>
<dbReference type="OrthoDB" id="190669at2157"/>
<dbReference type="AlphaFoldDB" id="A0A1H3D8I3"/>
<feature type="region of interest" description="Disordered" evidence="1">
    <location>
        <begin position="1"/>
        <end position="28"/>
    </location>
</feature>
<dbReference type="Pfam" id="PF13263">
    <property type="entry name" value="PHP_C"/>
    <property type="match status" value="1"/>
</dbReference>
<dbReference type="Gene3D" id="3.20.20.140">
    <property type="entry name" value="Metal-dependent hydrolases"/>
    <property type="match status" value="1"/>
</dbReference>
<evidence type="ECO:0000313" key="2">
    <source>
        <dbReference type="EMBL" id="SDX62600.1"/>
    </source>
</evidence>
<dbReference type="Proteomes" id="UP000199170">
    <property type="component" value="Unassembled WGS sequence"/>
</dbReference>
<dbReference type="InterPro" id="IPR016195">
    <property type="entry name" value="Pol/histidinol_Pase-like"/>
</dbReference>
<proteinExistence type="predicted"/>
<evidence type="ECO:0000256" key="1">
    <source>
        <dbReference type="SAM" id="MobiDB-lite"/>
    </source>
</evidence>
<sequence>MTDTAASDGEPSARERTDATASGNAGVDAATARVDPHVKVLDEDVVARAKARGLDVVVYAPHFTRLPEIRERAARFSDDDLLVVPGREVFTGNWRHRRHILAIGLTDPVPDFITLDGALAAFAAQEAAVLVPHPEFLNVSLTAEEIAANRDRIHAVETHNFKALPRQNRRARSVVVDSDLPAFGSSYAHLRGSVGEVWTTFDRRIESESDLVDALRDGAPRRVYHRGGAAHRTRGLAEFAHLGYENSWKKIDRLFLSGTEPTHPDHVAYGGEFDAVSEY</sequence>
<dbReference type="STRING" id="660517.SAMN04487946_101421"/>